<feature type="domain" description="DUF6531" evidence="3">
    <location>
        <begin position="112"/>
        <end position="189"/>
    </location>
</feature>
<feature type="region of interest" description="Disordered" evidence="2">
    <location>
        <begin position="1076"/>
        <end position="1098"/>
    </location>
</feature>
<keyword evidence="1" id="KW-0677">Repeat</keyword>
<dbReference type="InterPro" id="IPR045351">
    <property type="entry name" value="DUF6531"/>
</dbReference>
<dbReference type="InterPro" id="IPR056823">
    <property type="entry name" value="TEN-like_YD-shell"/>
</dbReference>
<reference evidence="5 6" key="1">
    <citation type="submission" date="2019-05" db="EMBL/GenBank/DDBJ databases">
        <title>Microbulbifer harenosus sp. nov., an alginate-degrading bacterium isolated from coastal sand.</title>
        <authorList>
            <person name="Huang H."/>
            <person name="Mo K."/>
            <person name="Bao S."/>
        </authorList>
    </citation>
    <scope>NUCLEOTIDE SEQUENCE [LARGE SCALE GENOMIC DNA]</scope>
    <source>
        <strain evidence="5 6">HB161719</strain>
    </source>
</reference>
<dbReference type="PANTHER" id="PTHR32305">
    <property type="match status" value="1"/>
</dbReference>
<accession>A0ABY2UJH3</accession>
<feature type="domain" description="Teneurin-like YD-shell" evidence="4">
    <location>
        <begin position="418"/>
        <end position="505"/>
    </location>
</feature>
<evidence type="ECO:0000256" key="1">
    <source>
        <dbReference type="ARBA" id="ARBA00022737"/>
    </source>
</evidence>
<sequence length="1098" mass="125266">MTPDRLVDFIPSVLAELSPPTLPENPGNAVALCRWLEAIQHQNETPVPTGIRNPLWPLPPSVAATRYTLVQAPQVPQLHLPAGIPLKFCNYPGQNFRGELLPPLTQCHRVAEHVIAANGELAFVRTDFELPGPFPFRWQRFYRQSADAAQGLGCGWRHTLSESLQLPEAAAEPERKVILHTADGRSIAFDLPAIGQASFNRCERLYLLRQSLHSFRLGGFAMADKIFRADGTGHSAPLSEIRDTCGNTLSVDYRNGQPHRIITSWGRTLEFVYDGGQLTRIVNTHAVGDAPLCSYHFDEDRQLLRAEAGDTGERYAYENGQLRLLTSPTGTMHFAFDRIGRCHRLQHNALELELHWQPSRRLCTLSSDDQHDIHWQFDERGDLIREQQEQRETRFLYDHYRNLCLRQDADGRRTLFRHDEFGRLLRRTSDGRHQRFAYDPQGRLLGATTSAPQTETTRWIFRYGEQPHPSQVTDPAGQQWRCEYDERGQLRQLTDPESGRTILHWDGQSQLTTLQRGDSHYQFDYDPMGRLTRCSGHRLPTRHWRYDTNGALLRVDMAGSTYSIARDEQHRPCAIDEITVTGTVRLLQWQCDERNLIRHVRFANGSPWNLDYNRRGQLSALAVDGSEAHWQYDRFGRLQEFTDSTGRRREWLYGSNGRVREYRDSDNHWYLEYRADGALEKIRNNSGQHCHFHFDDRGRLLQASNNDCDLRFRYDSGNRLIAEHHDINLDSRRESLSINYDYDARGWLRTSASDSINTTYIFAASGALYGMDTNGEMLLRGELGIATAEENGEGNGDTQVEHWTLGKHKVTRHFAHGLLQQIALGDRFQWYAATAGVQLRPDFIVARAEAASEVAAADCDRHGNIVSEVRTNTGERLRYHYQFNGWGLMHSAECGDFSTFFRYDPFGRRLAKTGCHSRSRRQRRVSSYWTGIGLWQETSRLGDNRTITHYLHHPLENTPLARLIHTDEHGRGEGKTSSDERHFYLASSGGHLLAVLNTPDEAPFWHRQQEPSANNRGPGTFRGSDGILDSETQLYYRDFSYWHTADGRAAATPLDAGQCRLLVRYRQRAATMTSGSHGISAAAADDESVTNPPSPPSK</sequence>
<proteinExistence type="predicted"/>
<evidence type="ECO:0000313" key="5">
    <source>
        <dbReference type="EMBL" id="TLM77961.1"/>
    </source>
</evidence>
<name>A0ABY2UJH3_9GAMM</name>
<dbReference type="Pfam" id="PF25023">
    <property type="entry name" value="TEN_YD-shell"/>
    <property type="match status" value="2"/>
</dbReference>
<dbReference type="InterPro" id="IPR050708">
    <property type="entry name" value="T6SS_VgrG/RHS"/>
</dbReference>
<evidence type="ECO:0000259" key="4">
    <source>
        <dbReference type="Pfam" id="PF25023"/>
    </source>
</evidence>
<organism evidence="5 6">
    <name type="scientific">Microbulbifer harenosus</name>
    <dbReference type="NCBI Taxonomy" id="2576840"/>
    <lineage>
        <taxon>Bacteria</taxon>
        <taxon>Pseudomonadati</taxon>
        <taxon>Pseudomonadota</taxon>
        <taxon>Gammaproteobacteria</taxon>
        <taxon>Cellvibrionales</taxon>
        <taxon>Microbulbiferaceae</taxon>
        <taxon>Microbulbifer</taxon>
    </lineage>
</organism>
<dbReference type="PANTHER" id="PTHR32305:SF15">
    <property type="entry name" value="PROTEIN RHSA-RELATED"/>
    <property type="match status" value="1"/>
</dbReference>
<dbReference type="Gene3D" id="2.180.10.10">
    <property type="entry name" value="RHS repeat-associated core"/>
    <property type="match status" value="2"/>
</dbReference>
<dbReference type="InterPro" id="IPR006530">
    <property type="entry name" value="YD"/>
</dbReference>
<evidence type="ECO:0000259" key="3">
    <source>
        <dbReference type="Pfam" id="PF20148"/>
    </source>
</evidence>
<evidence type="ECO:0000313" key="6">
    <source>
        <dbReference type="Proteomes" id="UP000306791"/>
    </source>
</evidence>
<feature type="domain" description="Teneurin-like YD-shell" evidence="4">
    <location>
        <begin position="515"/>
        <end position="656"/>
    </location>
</feature>
<comment type="caution">
    <text evidence="5">The sequence shown here is derived from an EMBL/GenBank/DDBJ whole genome shotgun (WGS) entry which is preliminary data.</text>
</comment>
<dbReference type="Pfam" id="PF20148">
    <property type="entry name" value="DUF6531"/>
    <property type="match status" value="1"/>
</dbReference>
<evidence type="ECO:0000256" key="2">
    <source>
        <dbReference type="SAM" id="MobiDB-lite"/>
    </source>
</evidence>
<gene>
    <name evidence="5" type="ORF">FDY93_07680</name>
</gene>
<dbReference type="EMBL" id="VANI01000008">
    <property type="protein sequence ID" value="TLM77961.1"/>
    <property type="molecule type" value="Genomic_DNA"/>
</dbReference>
<protein>
    <submittedName>
        <fullName evidence="5">RHS repeat protein</fullName>
    </submittedName>
</protein>
<keyword evidence="6" id="KW-1185">Reference proteome</keyword>
<dbReference type="Proteomes" id="UP000306791">
    <property type="component" value="Unassembled WGS sequence"/>
</dbReference>
<dbReference type="NCBIfam" id="TIGR01643">
    <property type="entry name" value="YD_repeat_2x"/>
    <property type="match status" value="2"/>
</dbReference>